<protein>
    <submittedName>
        <fullName evidence="5">Protein tesmin/TSO1-like CXC 2</fullName>
    </submittedName>
</protein>
<organism evidence="5 6">
    <name type="scientific">Morella rubra</name>
    <name type="common">Chinese bayberry</name>
    <dbReference type="NCBI Taxonomy" id="262757"/>
    <lineage>
        <taxon>Eukaryota</taxon>
        <taxon>Viridiplantae</taxon>
        <taxon>Streptophyta</taxon>
        <taxon>Embryophyta</taxon>
        <taxon>Tracheophyta</taxon>
        <taxon>Spermatophyta</taxon>
        <taxon>Magnoliopsida</taxon>
        <taxon>eudicotyledons</taxon>
        <taxon>Gunneridae</taxon>
        <taxon>Pentapetalae</taxon>
        <taxon>rosids</taxon>
        <taxon>fabids</taxon>
        <taxon>Fagales</taxon>
        <taxon>Myricaceae</taxon>
        <taxon>Morella</taxon>
    </lineage>
</organism>
<proteinExistence type="inferred from homology"/>
<comment type="caution">
    <text evidence="5">The sequence shown here is derived from an EMBL/GenBank/DDBJ whole genome shotgun (WGS) entry which is preliminary data.</text>
</comment>
<evidence type="ECO:0000313" key="6">
    <source>
        <dbReference type="Proteomes" id="UP000516437"/>
    </source>
</evidence>
<evidence type="ECO:0000259" key="4">
    <source>
        <dbReference type="PROSITE" id="PS51634"/>
    </source>
</evidence>
<dbReference type="OrthoDB" id="6283463at2759"/>
<gene>
    <name evidence="5" type="ORF">CJ030_MR3G026530</name>
</gene>
<dbReference type="InterPro" id="IPR033467">
    <property type="entry name" value="Tesmin/TSO1-like_CXC"/>
</dbReference>
<evidence type="ECO:0000313" key="5">
    <source>
        <dbReference type="EMBL" id="KAB1218650.1"/>
    </source>
</evidence>
<dbReference type="GO" id="GO:0005634">
    <property type="term" value="C:nucleus"/>
    <property type="evidence" value="ECO:0007669"/>
    <property type="project" value="UniProtKB-SubCell"/>
</dbReference>
<sequence length="513" mass="56090">MDSPDDNLVAAASWLSSLESPAVQDLPMLDYLRNFSPISSVKAPLYTHRFSETNMPTPPPVFTSPYIDLQQETSILERGNTVAAESISHGQSNTQLNVVQITCFDKEVQSCSPSDCIDEYLTDPSEVDFTNAVHSSSPPAKEVPQLYQGDGTSQSFLETFQINEACEDPDDGQSALSKGFAKEANNYRRSTRRHLHFDAAAHKSVATGTMASSRANITNLNGLVLSPAEEGPISSSREADTGPRSINLEKSIANTRENESCQLCRCKKSRCLKLYCECFSAGIFCSDSCHCEKCLNKPDYEDIVLDKKNKIKSSNPLAFTPKILPHATESPAIVASVGCSDGCRCDGCQNSFGAKAEYRRVERGNNLSYGELEIADSRRDAITEQFSPTPWEGHAVMRNLDPCLGVVLEAQLQCRSSVQSSAASFHPHCSSVSLTPGFPHALTSDSALHDISGDYDLRGVLTDTTNTIRVEEGSSNHPRGMSCVGRFIWQDVRSFPPLSPYSNSKSRVDQVKK</sequence>
<evidence type="ECO:0000256" key="3">
    <source>
        <dbReference type="ARBA" id="ARBA00023242"/>
    </source>
</evidence>
<feature type="domain" description="CRC" evidence="4">
    <location>
        <begin position="260"/>
        <end position="353"/>
    </location>
</feature>
<keyword evidence="3" id="KW-0539">Nucleus</keyword>
<comment type="similarity">
    <text evidence="2">Belongs to the lin-54 family.</text>
</comment>
<accession>A0A6A1W794</accession>
<keyword evidence="6" id="KW-1185">Reference proteome</keyword>
<dbReference type="AlphaFoldDB" id="A0A6A1W794"/>
<dbReference type="EMBL" id="RXIC02000021">
    <property type="protein sequence ID" value="KAB1218650.1"/>
    <property type="molecule type" value="Genomic_DNA"/>
</dbReference>
<dbReference type="Proteomes" id="UP000516437">
    <property type="component" value="Chromosome 3"/>
</dbReference>
<dbReference type="PANTHER" id="PTHR46159">
    <property type="entry name" value="PROTEIN TESMIN/TSO1-LIKE CXC 2"/>
    <property type="match status" value="1"/>
</dbReference>
<evidence type="ECO:0000256" key="2">
    <source>
        <dbReference type="ARBA" id="ARBA00007267"/>
    </source>
</evidence>
<dbReference type="GO" id="GO:0003700">
    <property type="term" value="F:DNA-binding transcription factor activity"/>
    <property type="evidence" value="ECO:0007669"/>
    <property type="project" value="InterPro"/>
</dbReference>
<evidence type="ECO:0000256" key="1">
    <source>
        <dbReference type="ARBA" id="ARBA00004123"/>
    </source>
</evidence>
<dbReference type="PANTHER" id="PTHR46159:SF6">
    <property type="entry name" value="OS12G0605300 PROTEIN"/>
    <property type="match status" value="1"/>
</dbReference>
<dbReference type="PROSITE" id="PS51634">
    <property type="entry name" value="CRC"/>
    <property type="match status" value="1"/>
</dbReference>
<dbReference type="InterPro" id="IPR044522">
    <property type="entry name" value="TSO1-like"/>
</dbReference>
<reference evidence="5 6" key="1">
    <citation type="journal article" date="2019" name="Plant Biotechnol. J.">
        <title>The red bayberry genome and genetic basis of sex determination.</title>
        <authorList>
            <person name="Jia H.M."/>
            <person name="Jia H.J."/>
            <person name="Cai Q.L."/>
            <person name="Wang Y."/>
            <person name="Zhao H.B."/>
            <person name="Yang W.F."/>
            <person name="Wang G.Y."/>
            <person name="Li Y.H."/>
            <person name="Zhan D.L."/>
            <person name="Shen Y.T."/>
            <person name="Niu Q.F."/>
            <person name="Chang L."/>
            <person name="Qiu J."/>
            <person name="Zhao L."/>
            <person name="Xie H.B."/>
            <person name="Fu W.Y."/>
            <person name="Jin J."/>
            <person name="Li X.W."/>
            <person name="Jiao Y."/>
            <person name="Zhou C.C."/>
            <person name="Tu T."/>
            <person name="Chai C.Y."/>
            <person name="Gao J.L."/>
            <person name="Fan L.J."/>
            <person name="van de Weg E."/>
            <person name="Wang J.Y."/>
            <person name="Gao Z.S."/>
        </authorList>
    </citation>
    <scope>NUCLEOTIDE SEQUENCE [LARGE SCALE GENOMIC DNA]</scope>
    <source>
        <tissue evidence="5">Leaves</tissue>
    </source>
</reference>
<dbReference type="InterPro" id="IPR005172">
    <property type="entry name" value="CRC"/>
</dbReference>
<comment type="subcellular location">
    <subcellularLocation>
        <location evidence="1">Nucleus</location>
    </subcellularLocation>
</comment>
<dbReference type="SMART" id="SM01114">
    <property type="entry name" value="CXC"/>
    <property type="match status" value="1"/>
</dbReference>
<name>A0A6A1W794_9ROSI</name>
<dbReference type="Pfam" id="PF03638">
    <property type="entry name" value="TCR"/>
    <property type="match status" value="1"/>
</dbReference>